<proteinExistence type="predicted"/>
<keyword evidence="3" id="KW-1185">Reference proteome</keyword>
<dbReference type="Proteomes" id="UP000184076">
    <property type="component" value="Unassembled WGS sequence"/>
</dbReference>
<evidence type="ECO:0000256" key="1">
    <source>
        <dbReference type="SAM" id="SignalP"/>
    </source>
</evidence>
<organism evidence="2 3">
    <name type="scientific">Desulfacinum infernum DSM 9756</name>
    <dbReference type="NCBI Taxonomy" id="1121391"/>
    <lineage>
        <taxon>Bacteria</taxon>
        <taxon>Pseudomonadati</taxon>
        <taxon>Thermodesulfobacteriota</taxon>
        <taxon>Syntrophobacteria</taxon>
        <taxon>Syntrophobacterales</taxon>
        <taxon>Syntrophobacteraceae</taxon>
        <taxon>Desulfacinum</taxon>
    </lineage>
</organism>
<sequence>MKRLFGLWVLFFALSCLVVPAASQAAEVAQGKVIAVDAAAKTLTIEEFDTNISHENPYGRPTGITSVYRTEGALVGIPPEPGDVVRIAYETKGSERIAIRVMNVSKQDLRGK</sequence>
<evidence type="ECO:0000313" key="3">
    <source>
        <dbReference type="Proteomes" id="UP000184076"/>
    </source>
</evidence>
<feature type="signal peptide" evidence="1">
    <location>
        <begin position="1"/>
        <end position="25"/>
    </location>
</feature>
<evidence type="ECO:0000313" key="2">
    <source>
        <dbReference type="EMBL" id="SHF87237.1"/>
    </source>
</evidence>
<dbReference type="STRING" id="1121391.SAMN02745206_02813"/>
<dbReference type="PROSITE" id="PS51257">
    <property type="entry name" value="PROKAR_LIPOPROTEIN"/>
    <property type="match status" value="1"/>
</dbReference>
<name>A0A1M5F6W3_9BACT</name>
<keyword evidence="1" id="KW-0732">Signal</keyword>
<dbReference type="OrthoDB" id="5459824at2"/>
<dbReference type="AlphaFoldDB" id="A0A1M5F6W3"/>
<accession>A0A1M5F6W3</accession>
<evidence type="ECO:0008006" key="4">
    <source>
        <dbReference type="Google" id="ProtNLM"/>
    </source>
</evidence>
<protein>
    <recommendedName>
        <fullName evidence="4">DUF5666 domain-containing protein</fullName>
    </recommendedName>
</protein>
<dbReference type="RefSeq" id="WP_073040549.1">
    <property type="nucleotide sequence ID" value="NZ_FQVB01000030.1"/>
</dbReference>
<feature type="chain" id="PRO_5012477272" description="DUF5666 domain-containing protein" evidence="1">
    <location>
        <begin position="26"/>
        <end position="112"/>
    </location>
</feature>
<gene>
    <name evidence="2" type="ORF">SAMN02745206_02813</name>
</gene>
<dbReference type="EMBL" id="FQVB01000030">
    <property type="protein sequence ID" value="SHF87237.1"/>
    <property type="molecule type" value="Genomic_DNA"/>
</dbReference>
<reference evidence="3" key="1">
    <citation type="submission" date="2016-11" db="EMBL/GenBank/DDBJ databases">
        <authorList>
            <person name="Varghese N."/>
            <person name="Submissions S."/>
        </authorList>
    </citation>
    <scope>NUCLEOTIDE SEQUENCE [LARGE SCALE GENOMIC DNA]</scope>
    <source>
        <strain evidence="3">DSM 9756</strain>
    </source>
</reference>